<proteinExistence type="predicted"/>
<accession>A0A9X2A4B3</accession>
<dbReference type="AlphaFoldDB" id="A0A9X2A4B3"/>
<evidence type="ECO:0000256" key="2">
    <source>
        <dbReference type="SAM" id="Phobius"/>
    </source>
</evidence>
<sequence length="974" mass="109401">MKPTIAQQVNTLLYYLQTKQTPPFKILFWENLQKIDFDYSANSLQQLSRFFAAMAKRHIQLPQLLANQSGQALVVALAAYIADYLAKTTGQAIAWYDYDTMSAQLARQNKHPTHSQLPANFYSSLTARIGHKLYCQPLKLLPDLLQGKDVLPQFIAQMTQTVYQQSQVNLLQSPEAVCQGYLAKVKTGKLQDDAIAFSTFLAGVNFDHSRDSLVQIDEALSAIQQAFGFTQADYLDFLQDASRQAFCYLLGFYIGVTSSRLANAPVRWVSFAQMYDSLGEAFAECLEHSFVLLFEDCYRTPMLVVTNRLFGLASNFPTTAAEFADIVQRQNAGHLAVYPYQDAVSATADLLASWTSAMQAAGGLVASVLSRLSQGQPIVPCVYQAHRSDNTGGDLTAFNPFNIKLLSPSDTDLDTVTATDTDTDTDIDTLIDSLYQTLHQNPQLAPIIVGCFDSYTNLPMGRTEGIVIEIWVYENPRLQLQLVLPYQSANDWHSLKIYPLVSHQNGAQTAITSEQLTALTTHFYQALLSAPSTQHTAVKTLWQDAYVNQLDSWVLPPKDQRIQQQNAQLVTHFDFTLLPILDNQPNGNMATFDYTSIDWRGFDLAKHILQASHHEQSYLQVYVSDNLIKDELYRQVEATEDLYRYGKVVWGVVIKSDAALTEPMSEEERDTPFANHRVSCADILFDPSGQARVEDLQAKASQLMDAVGTVNQPPNQPPNAPPDVAFYQLHCQDDTSRVFNLAYPASIAATNYRITTSWIWRRHLPNGMLSNSVVPIIIHTHAYQNKPEQGEIMVLPSQLWDKAYYHYWLSLAYEQFGQDYDLLPYIHWQQKYAQDSTDAATQKRLWPKFKPNRATNRAPSREQSSAIGLMSDKLENPMSATAQQQVAIQQTTGQKLADVKPTLQPQTSQTAQTPKPTPPSSLSNELTQQLRNDRLRLQTQLSTKDTAKDKKLLVIAIGGVFVLIIMVILVKLMR</sequence>
<keyword evidence="2" id="KW-0472">Membrane</keyword>
<dbReference type="EMBL" id="JACSYB010000001">
    <property type="protein sequence ID" value="MCG8147079.1"/>
    <property type="molecule type" value="Genomic_DNA"/>
</dbReference>
<keyword evidence="2" id="KW-1133">Transmembrane helix</keyword>
<reference evidence="3" key="1">
    <citation type="submission" date="2021-08" db="EMBL/GenBank/DDBJ databases">
        <title>Complete genome sequence of Moraxella sp strain PS-22.</title>
        <authorList>
            <person name="Das S.K."/>
        </authorList>
    </citation>
    <scope>NUCLEOTIDE SEQUENCE</scope>
    <source>
        <strain evidence="3">PS-22</strain>
    </source>
</reference>
<protein>
    <submittedName>
        <fullName evidence="3">Uncharacterized protein</fullName>
    </submittedName>
</protein>
<feature type="region of interest" description="Disordered" evidence="1">
    <location>
        <begin position="902"/>
        <end position="925"/>
    </location>
</feature>
<evidence type="ECO:0000313" key="3">
    <source>
        <dbReference type="EMBL" id="MCG8147079.1"/>
    </source>
</evidence>
<dbReference type="RefSeq" id="WP_239741578.1">
    <property type="nucleotide sequence ID" value="NZ_JACSYB010000001.1"/>
</dbReference>
<keyword evidence="2" id="KW-0812">Transmembrane</keyword>
<gene>
    <name evidence="3" type="ORF">H9W84_02905</name>
</gene>
<keyword evidence="4" id="KW-1185">Reference proteome</keyword>
<evidence type="ECO:0000313" key="4">
    <source>
        <dbReference type="Proteomes" id="UP001139238"/>
    </source>
</evidence>
<evidence type="ECO:0000256" key="1">
    <source>
        <dbReference type="SAM" id="MobiDB-lite"/>
    </source>
</evidence>
<feature type="transmembrane region" description="Helical" evidence="2">
    <location>
        <begin position="952"/>
        <end position="970"/>
    </location>
</feature>
<feature type="region of interest" description="Disordered" evidence="1">
    <location>
        <begin position="841"/>
        <end position="865"/>
    </location>
</feature>
<dbReference type="Proteomes" id="UP001139238">
    <property type="component" value="Unassembled WGS sequence"/>
</dbReference>
<feature type="compositionally biased region" description="Polar residues" evidence="1">
    <location>
        <begin position="903"/>
        <end position="925"/>
    </location>
</feature>
<feature type="compositionally biased region" description="Polar residues" evidence="1">
    <location>
        <begin position="853"/>
        <end position="865"/>
    </location>
</feature>
<organism evidence="3 4">
    <name type="scientific">Moraxella tetraodonis</name>
    <dbReference type="NCBI Taxonomy" id="2767221"/>
    <lineage>
        <taxon>Bacteria</taxon>
        <taxon>Pseudomonadati</taxon>
        <taxon>Pseudomonadota</taxon>
        <taxon>Gammaproteobacteria</taxon>
        <taxon>Moraxellales</taxon>
        <taxon>Moraxellaceae</taxon>
        <taxon>Moraxella</taxon>
    </lineage>
</organism>
<name>A0A9X2A4B3_9GAMM</name>
<comment type="caution">
    <text evidence="3">The sequence shown here is derived from an EMBL/GenBank/DDBJ whole genome shotgun (WGS) entry which is preliminary data.</text>
</comment>